<organism evidence="1">
    <name type="scientific">marine metagenome</name>
    <dbReference type="NCBI Taxonomy" id="408172"/>
    <lineage>
        <taxon>unclassified sequences</taxon>
        <taxon>metagenomes</taxon>
        <taxon>ecological metagenomes</taxon>
    </lineage>
</organism>
<dbReference type="AlphaFoldDB" id="A0A382UWG8"/>
<reference evidence="1" key="1">
    <citation type="submission" date="2018-05" db="EMBL/GenBank/DDBJ databases">
        <authorList>
            <person name="Lanie J.A."/>
            <person name="Ng W.-L."/>
            <person name="Kazmierczak K.M."/>
            <person name="Andrzejewski T.M."/>
            <person name="Davidsen T.M."/>
            <person name="Wayne K.J."/>
            <person name="Tettelin H."/>
            <person name="Glass J.I."/>
            <person name="Rusch D."/>
            <person name="Podicherti R."/>
            <person name="Tsui H.-C.T."/>
            <person name="Winkler M.E."/>
        </authorList>
    </citation>
    <scope>NUCLEOTIDE SEQUENCE</scope>
</reference>
<name>A0A382UWG8_9ZZZZ</name>
<sequence>MSLSTQTDSATYKNEGIKRYSEKGYSLRKIPIDLYYDIKGWYVYHKDRVVPEKVDPSFMNESNILNLPDDLKDKLDARIAPIIRDWSKEEVQLSAVYGIRIYGNGSWLKNHFDRPGHILSGILNIDQDIDEHWPIYMEHHDGNAEYHYLQPGDLMLYESQLVHGREIPLKGRRYANIFIHYRPRSWA</sequence>
<gene>
    <name evidence="1" type="ORF">METZ01_LOCUS391443</name>
</gene>
<evidence type="ECO:0000313" key="1">
    <source>
        <dbReference type="EMBL" id="SVD38589.1"/>
    </source>
</evidence>
<dbReference type="EMBL" id="UINC01147331">
    <property type="protein sequence ID" value="SVD38589.1"/>
    <property type="molecule type" value="Genomic_DNA"/>
</dbReference>
<accession>A0A382UWG8</accession>
<protein>
    <recommendedName>
        <fullName evidence="2">Fe2OG dioxygenase domain-containing protein</fullName>
    </recommendedName>
</protein>
<proteinExistence type="predicted"/>
<evidence type="ECO:0008006" key="2">
    <source>
        <dbReference type="Google" id="ProtNLM"/>
    </source>
</evidence>